<dbReference type="Proteomes" id="UP000291469">
    <property type="component" value="Chromosome"/>
</dbReference>
<accession>A0A411YLD6</accession>
<keyword evidence="1 3" id="KW-0808">Transferase</keyword>
<dbReference type="InterPro" id="IPR011004">
    <property type="entry name" value="Trimer_LpxA-like_sf"/>
</dbReference>
<organism evidence="3 4">
    <name type="scientific">Egibacter rhizosphaerae</name>
    <dbReference type="NCBI Taxonomy" id="1670831"/>
    <lineage>
        <taxon>Bacteria</taxon>
        <taxon>Bacillati</taxon>
        <taxon>Actinomycetota</taxon>
        <taxon>Nitriliruptoria</taxon>
        <taxon>Egibacterales</taxon>
        <taxon>Egibacteraceae</taxon>
        <taxon>Egibacter</taxon>
    </lineage>
</organism>
<dbReference type="InterPro" id="IPR051159">
    <property type="entry name" value="Hexapeptide_acetyltransf"/>
</dbReference>
<dbReference type="SUPFAM" id="SSF51161">
    <property type="entry name" value="Trimeric LpxA-like enzymes"/>
    <property type="match status" value="1"/>
</dbReference>
<dbReference type="KEGG" id="erz:ER308_12475"/>
<dbReference type="InterPro" id="IPR018357">
    <property type="entry name" value="Hexapep_transf_CS"/>
</dbReference>
<keyword evidence="2" id="KW-0677">Repeat</keyword>
<sequence length="162" mass="17194">MDRSARIDRGFRVRPLGMRAGGPRIHLEEGVIVGRFALFQGRGTIRFGPYSRCRANCLFDAGESISVGAYTGIADYVSVRDTDHRFERTDQLIRDQGVVTSPVEIGRDVWIGHGATILKGVTIGNGAVVAAGAVVIEDVPELGIVGGVPAKVIGYRGEGTAG</sequence>
<dbReference type="InterPro" id="IPR001451">
    <property type="entry name" value="Hexapep"/>
</dbReference>
<keyword evidence="4" id="KW-1185">Reference proteome</keyword>
<dbReference type="Gene3D" id="2.160.10.10">
    <property type="entry name" value="Hexapeptide repeat proteins"/>
    <property type="match status" value="1"/>
</dbReference>
<protein>
    <submittedName>
        <fullName evidence="3">Acyltransferase</fullName>
    </submittedName>
</protein>
<evidence type="ECO:0000256" key="1">
    <source>
        <dbReference type="ARBA" id="ARBA00022679"/>
    </source>
</evidence>
<reference evidence="3 4" key="1">
    <citation type="submission" date="2019-01" db="EMBL/GenBank/DDBJ databases">
        <title>Egibacter rhizosphaerae EGI 80759T.</title>
        <authorList>
            <person name="Chen D.-D."/>
            <person name="Tian Y."/>
            <person name="Jiao J.-Y."/>
            <person name="Zhang X.-T."/>
            <person name="Zhang Y.-G."/>
            <person name="Zhang Y."/>
            <person name="Xiao M."/>
            <person name="Shu W.-S."/>
            <person name="Li W.-J."/>
        </authorList>
    </citation>
    <scope>NUCLEOTIDE SEQUENCE [LARGE SCALE GENOMIC DNA]</scope>
    <source>
        <strain evidence="3 4">EGI 80759</strain>
    </source>
</reference>
<dbReference type="OrthoDB" id="2643438at2"/>
<dbReference type="PANTHER" id="PTHR23416">
    <property type="entry name" value="SIALIC ACID SYNTHASE-RELATED"/>
    <property type="match status" value="1"/>
</dbReference>
<dbReference type="CDD" id="cd04647">
    <property type="entry name" value="LbH_MAT_like"/>
    <property type="match status" value="1"/>
</dbReference>
<evidence type="ECO:0000313" key="3">
    <source>
        <dbReference type="EMBL" id="QBI22018.1"/>
    </source>
</evidence>
<name>A0A411YLD6_9ACTN</name>
<dbReference type="EMBL" id="CP036402">
    <property type="protein sequence ID" value="QBI22018.1"/>
    <property type="molecule type" value="Genomic_DNA"/>
</dbReference>
<evidence type="ECO:0000256" key="2">
    <source>
        <dbReference type="ARBA" id="ARBA00022737"/>
    </source>
</evidence>
<dbReference type="Pfam" id="PF00132">
    <property type="entry name" value="Hexapep"/>
    <property type="match status" value="1"/>
</dbReference>
<dbReference type="AlphaFoldDB" id="A0A411YLD6"/>
<dbReference type="GO" id="GO:0016746">
    <property type="term" value="F:acyltransferase activity"/>
    <property type="evidence" value="ECO:0007669"/>
    <property type="project" value="UniProtKB-KW"/>
</dbReference>
<gene>
    <name evidence="3" type="ORF">ER308_12475</name>
</gene>
<dbReference type="PANTHER" id="PTHR23416:SF78">
    <property type="entry name" value="LIPOPOLYSACCHARIDE BIOSYNTHESIS O-ACETYL TRANSFERASE WBBJ-RELATED"/>
    <property type="match status" value="1"/>
</dbReference>
<keyword evidence="3" id="KW-0012">Acyltransferase</keyword>
<evidence type="ECO:0000313" key="4">
    <source>
        <dbReference type="Proteomes" id="UP000291469"/>
    </source>
</evidence>
<proteinExistence type="predicted"/>
<dbReference type="PROSITE" id="PS00101">
    <property type="entry name" value="HEXAPEP_TRANSFERASES"/>
    <property type="match status" value="1"/>
</dbReference>